<evidence type="ECO:0000256" key="5">
    <source>
        <dbReference type="ARBA" id="ARBA00023136"/>
    </source>
</evidence>
<evidence type="ECO:0000256" key="4">
    <source>
        <dbReference type="ARBA" id="ARBA00022989"/>
    </source>
</evidence>
<comment type="caution">
    <text evidence="7">The sequence shown here is derived from an EMBL/GenBank/DDBJ whole genome shotgun (WGS) entry which is preliminary data.</text>
</comment>
<sequence>MYPILNVQPAHEDHCRTTSQHATSQHQQGIQAARGSGEEATAEVDFTTCLEPIGTASRVLGLETLRAHRQVHNGINQMLGLKRSVKATVYTIVVVIVTTVLYLNDLYINVTYSKADLLYAISYTVPVTQVYIECLAGLIVLFNVMTAFVFAIFFIFLALVSLVSKSLIHEKLDNFSLSLITVIWSVIHISQTVVIICACSSTVRAARNIACIVQELLLKQGIDDEARVELKEFADQIDNTELEFTAAGFFILDLPLIPFMAGSIISYILVLLQLRPPEK</sequence>
<dbReference type="InterPro" id="IPR013604">
    <property type="entry name" value="7TM_chemorcpt"/>
</dbReference>
<proteinExistence type="predicted"/>
<dbReference type="Proteomes" id="UP001159363">
    <property type="component" value="Chromosome 2"/>
</dbReference>
<keyword evidence="4 6" id="KW-1133">Transmembrane helix</keyword>
<dbReference type="EMBL" id="JARBHB010000002">
    <property type="protein sequence ID" value="KAJ8893979.1"/>
    <property type="molecule type" value="Genomic_DNA"/>
</dbReference>
<evidence type="ECO:0000256" key="2">
    <source>
        <dbReference type="ARBA" id="ARBA00022475"/>
    </source>
</evidence>
<feature type="transmembrane region" description="Helical" evidence="6">
    <location>
        <begin position="130"/>
        <end position="163"/>
    </location>
</feature>
<dbReference type="Pfam" id="PF08395">
    <property type="entry name" value="7tm_7"/>
    <property type="match status" value="1"/>
</dbReference>
<comment type="subcellular location">
    <subcellularLocation>
        <location evidence="1">Cell membrane</location>
        <topology evidence="1">Multi-pass membrane protein</topology>
    </subcellularLocation>
</comment>
<feature type="transmembrane region" description="Helical" evidence="6">
    <location>
        <begin position="175"/>
        <end position="196"/>
    </location>
</feature>
<keyword evidence="2" id="KW-1003">Cell membrane</keyword>
<organism evidence="7 8">
    <name type="scientific">Dryococelus australis</name>
    <dbReference type="NCBI Taxonomy" id="614101"/>
    <lineage>
        <taxon>Eukaryota</taxon>
        <taxon>Metazoa</taxon>
        <taxon>Ecdysozoa</taxon>
        <taxon>Arthropoda</taxon>
        <taxon>Hexapoda</taxon>
        <taxon>Insecta</taxon>
        <taxon>Pterygota</taxon>
        <taxon>Neoptera</taxon>
        <taxon>Polyneoptera</taxon>
        <taxon>Phasmatodea</taxon>
        <taxon>Verophasmatodea</taxon>
        <taxon>Anareolatae</taxon>
        <taxon>Phasmatidae</taxon>
        <taxon>Eurycanthinae</taxon>
        <taxon>Dryococelus</taxon>
    </lineage>
</organism>
<evidence type="ECO:0000313" key="7">
    <source>
        <dbReference type="EMBL" id="KAJ8893979.1"/>
    </source>
</evidence>
<keyword evidence="8" id="KW-1185">Reference proteome</keyword>
<evidence type="ECO:0000313" key="8">
    <source>
        <dbReference type="Proteomes" id="UP001159363"/>
    </source>
</evidence>
<keyword evidence="5 6" id="KW-0472">Membrane</keyword>
<keyword evidence="3 6" id="KW-0812">Transmembrane</keyword>
<evidence type="ECO:0000256" key="3">
    <source>
        <dbReference type="ARBA" id="ARBA00022692"/>
    </source>
</evidence>
<evidence type="ECO:0000256" key="1">
    <source>
        <dbReference type="ARBA" id="ARBA00004651"/>
    </source>
</evidence>
<feature type="transmembrane region" description="Helical" evidence="6">
    <location>
        <begin position="249"/>
        <end position="272"/>
    </location>
</feature>
<name>A0ABQ9ICL4_9NEOP</name>
<evidence type="ECO:0000256" key="6">
    <source>
        <dbReference type="SAM" id="Phobius"/>
    </source>
</evidence>
<reference evidence="7 8" key="1">
    <citation type="submission" date="2023-02" db="EMBL/GenBank/DDBJ databases">
        <title>LHISI_Scaffold_Assembly.</title>
        <authorList>
            <person name="Stuart O.P."/>
            <person name="Cleave R."/>
            <person name="Magrath M.J.L."/>
            <person name="Mikheyev A.S."/>
        </authorList>
    </citation>
    <scope>NUCLEOTIDE SEQUENCE [LARGE SCALE GENOMIC DNA]</scope>
    <source>
        <strain evidence="7">Daus_M_001</strain>
        <tissue evidence="7">Leg muscle</tissue>
    </source>
</reference>
<gene>
    <name evidence="7" type="ORF">PR048_006580</name>
</gene>
<evidence type="ECO:0008006" key="9">
    <source>
        <dbReference type="Google" id="ProtNLM"/>
    </source>
</evidence>
<feature type="transmembrane region" description="Helical" evidence="6">
    <location>
        <begin position="87"/>
        <end position="110"/>
    </location>
</feature>
<protein>
    <recommendedName>
        <fullName evidence="9">Gustatory receptor</fullName>
    </recommendedName>
</protein>
<accession>A0ABQ9ICL4</accession>